<dbReference type="PROSITE" id="PS51257">
    <property type="entry name" value="PROKAR_LIPOPROTEIN"/>
    <property type="match status" value="1"/>
</dbReference>
<reference evidence="2 3" key="1">
    <citation type="submission" date="2021-03" db="EMBL/GenBank/DDBJ databases">
        <title>Genomic Encyclopedia of Type Strains, Phase IV (KMG-IV): sequencing the most valuable type-strain genomes for metagenomic binning, comparative biology and taxonomic classification.</title>
        <authorList>
            <person name="Goeker M."/>
        </authorList>
    </citation>
    <scope>NUCLEOTIDE SEQUENCE [LARGE SCALE GENOMIC DNA]</scope>
    <source>
        <strain evidence="2 3">DSM 26675</strain>
    </source>
</reference>
<comment type="caution">
    <text evidence="2">The sequence shown here is derived from an EMBL/GenBank/DDBJ whole genome shotgun (WGS) entry which is preliminary data.</text>
</comment>
<keyword evidence="1" id="KW-0732">Signal</keyword>
<dbReference type="InterPro" id="IPR052944">
    <property type="entry name" value="Sporulation_related"/>
</dbReference>
<dbReference type="PANTHER" id="PTHR37507:SF2">
    <property type="entry name" value="SPORULATION PROTEIN YDCC"/>
    <property type="match status" value="1"/>
</dbReference>
<proteinExistence type="predicted"/>
<keyword evidence="3" id="KW-1185">Reference proteome</keyword>
<dbReference type="EMBL" id="JAGIKZ010000039">
    <property type="protein sequence ID" value="MBP2243241.1"/>
    <property type="molecule type" value="Genomic_DNA"/>
</dbReference>
<dbReference type="SUPFAM" id="SSF89392">
    <property type="entry name" value="Prokaryotic lipoproteins and lipoprotein localization factors"/>
    <property type="match status" value="1"/>
</dbReference>
<dbReference type="InterPro" id="IPR029046">
    <property type="entry name" value="LolA/LolB/LppX"/>
</dbReference>
<organism evidence="2 3">
    <name type="scientific">Cytobacillus eiseniae</name>
    <dbReference type="NCBI Taxonomy" id="762947"/>
    <lineage>
        <taxon>Bacteria</taxon>
        <taxon>Bacillati</taxon>
        <taxon>Bacillota</taxon>
        <taxon>Bacilli</taxon>
        <taxon>Bacillales</taxon>
        <taxon>Bacillaceae</taxon>
        <taxon>Cytobacillus</taxon>
    </lineage>
</organism>
<evidence type="ECO:0000313" key="3">
    <source>
        <dbReference type="Proteomes" id="UP001519293"/>
    </source>
</evidence>
<dbReference type="Gene3D" id="2.50.20.10">
    <property type="entry name" value="Lipoprotein localisation LolA/LolB/LppX"/>
    <property type="match status" value="1"/>
</dbReference>
<feature type="chain" id="PRO_5047368822" evidence="1">
    <location>
        <begin position="21"/>
        <end position="335"/>
    </location>
</feature>
<dbReference type="RefSeq" id="WP_066400409.1">
    <property type="nucleotide sequence ID" value="NZ_JAGIKZ010000039.1"/>
</dbReference>
<evidence type="ECO:0000313" key="2">
    <source>
        <dbReference type="EMBL" id="MBP2243241.1"/>
    </source>
</evidence>
<dbReference type="PANTHER" id="PTHR37507">
    <property type="entry name" value="SPORULATION PROTEIN YDCC"/>
    <property type="match status" value="1"/>
</dbReference>
<dbReference type="Proteomes" id="UP001519293">
    <property type="component" value="Unassembled WGS sequence"/>
</dbReference>
<name>A0ABS4RK13_9BACI</name>
<sequence length="335" mass="37781">MRRKWLLLLAGLLVVVALSACGTKSQGDVTKELNKNLENLKSYKANAKMTLQMGTEPQTYDIEVWHKDPMYYRVDLKNAQKDQSQMILRNDEGVFVLTPALNKSFKFQSEWPKNSSQAYLYESLVNDIMNDKEATFQATKQHYIFETKTRYQNNQMLPTQEITLKKSDLSPVSVKVMDTDKNPLVTVEFTDVKFNAALDKKDFDMQKNMTGAQLEVPVMAEVESEEFSVKYPTDIHGINLIDQQEMKTEDGTRVILTYGGDKTFTLIQEKAVVMPASSLTAVNGEPVDLGFTIGALSNNTITWTHQGVDYMIASNDLSEEELVTIAQSVQGNSVK</sequence>
<keyword evidence="2" id="KW-0449">Lipoprotein</keyword>
<evidence type="ECO:0000256" key="1">
    <source>
        <dbReference type="SAM" id="SignalP"/>
    </source>
</evidence>
<feature type="signal peptide" evidence="1">
    <location>
        <begin position="1"/>
        <end position="20"/>
    </location>
</feature>
<gene>
    <name evidence="2" type="ORF">J2Z40_003829</name>
</gene>
<accession>A0ABS4RK13</accession>
<protein>
    <submittedName>
        <fullName evidence="2">Outer membrane lipoprotein-sorting protein</fullName>
    </submittedName>
</protein>